<sequence>MTAISFMDWWVTRPRTYWKCYNGMTISLGNDVVNIYDQVLKLLNKNRKLYDQMPLIYLIIYINDIFPKRNGNAIVAFPAKVIGEAGSHYILENTKMENVYDYMFHLMNEYAKLLKFKPFVPETTIELCPEIMACLVDGVSRKFLEDSLEETPNDVPPCTLPPSYDPQVLKAFVEDKVRSTKQVEMWENEYWDKQNIQKQ</sequence>
<accession>A0ACB7XAF6</accession>
<comment type="caution">
    <text evidence="1">The sequence shown here is derived from an EMBL/GenBank/DDBJ whole genome shotgun (WGS) entry which is preliminary data.</text>
</comment>
<dbReference type="EMBL" id="CM037156">
    <property type="protein sequence ID" value="KAH7837590.1"/>
    <property type="molecule type" value="Genomic_DNA"/>
</dbReference>
<name>A0ACB7XAF6_9ERIC</name>
<keyword evidence="2" id="KW-1185">Reference proteome</keyword>
<evidence type="ECO:0000313" key="2">
    <source>
        <dbReference type="Proteomes" id="UP000828048"/>
    </source>
</evidence>
<gene>
    <name evidence="1" type="ORF">Vadar_015587</name>
</gene>
<dbReference type="Proteomes" id="UP000828048">
    <property type="component" value="Chromosome 6"/>
</dbReference>
<protein>
    <submittedName>
        <fullName evidence="1">Uncharacterized protein</fullName>
    </submittedName>
</protein>
<evidence type="ECO:0000313" key="1">
    <source>
        <dbReference type="EMBL" id="KAH7837590.1"/>
    </source>
</evidence>
<proteinExistence type="predicted"/>
<reference evidence="1 2" key="1">
    <citation type="journal article" date="2021" name="Hortic Res">
        <title>High-quality reference genome and annotation aids understanding of berry development for evergreen blueberry (Vaccinium darrowii).</title>
        <authorList>
            <person name="Yu J."/>
            <person name="Hulse-Kemp A.M."/>
            <person name="Babiker E."/>
            <person name="Staton M."/>
        </authorList>
    </citation>
    <scope>NUCLEOTIDE SEQUENCE [LARGE SCALE GENOMIC DNA]</scope>
    <source>
        <strain evidence="2">cv. NJ 8807/NJ 8810</strain>
        <tissue evidence="1">Young leaf</tissue>
    </source>
</reference>
<organism evidence="1 2">
    <name type="scientific">Vaccinium darrowii</name>
    <dbReference type="NCBI Taxonomy" id="229202"/>
    <lineage>
        <taxon>Eukaryota</taxon>
        <taxon>Viridiplantae</taxon>
        <taxon>Streptophyta</taxon>
        <taxon>Embryophyta</taxon>
        <taxon>Tracheophyta</taxon>
        <taxon>Spermatophyta</taxon>
        <taxon>Magnoliopsida</taxon>
        <taxon>eudicotyledons</taxon>
        <taxon>Gunneridae</taxon>
        <taxon>Pentapetalae</taxon>
        <taxon>asterids</taxon>
        <taxon>Ericales</taxon>
        <taxon>Ericaceae</taxon>
        <taxon>Vaccinioideae</taxon>
        <taxon>Vaccinieae</taxon>
        <taxon>Vaccinium</taxon>
    </lineage>
</organism>